<feature type="non-terminal residue" evidence="1">
    <location>
        <position position="1"/>
    </location>
</feature>
<evidence type="ECO:0000313" key="2">
    <source>
        <dbReference type="Proteomes" id="UP000254258"/>
    </source>
</evidence>
<dbReference type="EMBL" id="QRBE01000011">
    <property type="protein sequence ID" value="RDS79607.1"/>
    <property type="molecule type" value="Genomic_DNA"/>
</dbReference>
<comment type="caution">
    <text evidence="1">The sequence shown here is derived from an EMBL/GenBank/DDBJ whole genome shotgun (WGS) entry which is preliminary data.</text>
</comment>
<gene>
    <name evidence="1" type="ORF">DWU98_16155</name>
</gene>
<sequence>SITCNLLFKIAPKHFVPGEPPILHPFVGPSTPFAMNFLLGELPYARGALAGWRILGIACRSGKRFLQIFLHVARRVLALHVKRKKTHA</sequence>
<dbReference type="Proteomes" id="UP000254258">
    <property type="component" value="Unassembled WGS sequence"/>
</dbReference>
<protein>
    <submittedName>
        <fullName evidence="1">Uncharacterized protein</fullName>
    </submittedName>
</protein>
<accession>A0A370WUB8</accession>
<evidence type="ECO:0000313" key="1">
    <source>
        <dbReference type="EMBL" id="RDS79607.1"/>
    </source>
</evidence>
<organism evidence="1 2">
    <name type="scientific">Dyella monticola</name>
    <dbReference type="NCBI Taxonomy" id="1927958"/>
    <lineage>
        <taxon>Bacteria</taxon>
        <taxon>Pseudomonadati</taxon>
        <taxon>Pseudomonadota</taxon>
        <taxon>Gammaproteobacteria</taxon>
        <taxon>Lysobacterales</taxon>
        <taxon>Rhodanobacteraceae</taxon>
        <taxon>Dyella</taxon>
    </lineage>
</organism>
<name>A0A370WUB8_9GAMM</name>
<proteinExistence type="predicted"/>
<reference evidence="1 2" key="1">
    <citation type="submission" date="2018-07" db="EMBL/GenBank/DDBJ databases">
        <title>Dyella monticola sp. nov. and Dyella psychrodurans sp. nov. isolated from monsoon evergreen broad-leaved forest soil of Dinghu Mountain, China.</title>
        <authorList>
            <person name="Gao Z."/>
            <person name="Qiu L."/>
        </authorList>
    </citation>
    <scope>NUCLEOTIDE SEQUENCE [LARGE SCALE GENOMIC DNA]</scope>
    <source>
        <strain evidence="1 2">4G-K06</strain>
    </source>
</reference>
<keyword evidence="2" id="KW-1185">Reference proteome</keyword>
<dbReference type="AlphaFoldDB" id="A0A370WUB8"/>